<evidence type="ECO:0000256" key="2">
    <source>
        <dbReference type="SAM" id="Phobius"/>
    </source>
</evidence>
<feature type="compositionally biased region" description="Basic and acidic residues" evidence="1">
    <location>
        <begin position="1"/>
        <end position="17"/>
    </location>
</feature>
<keyword evidence="2" id="KW-0472">Membrane</keyword>
<comment type="caution">
    <text evidence="3">The sequence shown here is derived from an EMBL/GenBank/DDBJ whole genome shotgun (WGS) entry which is preliminary data.</text>
</comment>
<keyword evidence="2" id="KW-0812">Transmembrane</keyword>
<reference evidence="3 4" key="1">
    <citation type="submission" date="2023-10" db="EMBL/GenBank/DDBJ databases">
        <title>179-bfca-hs.</title>
        <authorList>
            <person name="Miliotis G."/>
            <person name="Sengupta P."/>
            <person name="Hameed A."/>
            <person name="Chuvochina M."/>
            <person name="Mcdonagh F."/>
            <person name="Simpson A.C."/>
            <person name="Singh N.K."/>
            <person name="Rekha P.D."/>
            <person name="Raman K."/>
            <person name="Hugenholtz P."/>
            <person name="Venkateswaran K."/>
        </authorList>
    </citation>
    <scope>NUCLEOTIDE SEQUENCE [LARGE SCALE GENOMIC DNA]</scope>
    <source>
        <strain evidence="3 4">179-BFC-A-HS</strain>
    </source>
</reference>
<accession>A0ABU5CGY5</accession>
<evidence type="ECO:0000313" key="3">
    <source>
        <dbReference type="EMBL" id="MDY0405556.1"/>
    </source>
</evidence>
<dbReference type="Proteomes" id="UP001228376">
    <property type="component" value="Unassembled WGS sequence"/>
</dbReference>
<organism evidence="3 4">
    <name type="scientific">Tigheibacillus jepli</name>
    <dbReference type="NCBI Taxonomy" id="3035914"/>
    <lineage>
        <taxon>Bacteria</taxon>
        <taxon>Bacillati</taxon>
        <taxon>Bacillota</taxon>
        <taxon>Bacilli</taxon>
        <taxon>Bacillales</taxon>
        <taxon>Bacillaceae</taxon>
        <taxon>Tigheibacillus</taxon>
    </lineage>
</organism>
<dbReference type="EMBL" id="JAROCA020000001">
    <property type="protein sequence ID" value="MDY0405556.1"/>
    <property type="molecule type" value="Genomic_DNA"/>
</dbReference>
<name>A0ABU5CGY5_9BACI</name>
<keyword evidence="2" id="KW-1133">Transmembrane helix</keyword>
<dbReference type="RefSeq" id="WP_320384530.1">
    <property type="nucleotide sequence ID" value="NZ_JAROCA020000001.1"/>
</dbReference>
<feature type="transmembrane region" description="Helical" evidence="2">
    <location>
        <begin position="52"/>
        <end position="74"/>
    </location>
</feature>
<gene>
    <name evidence="3" type="ORF">P5G51_009225</name>
</gene>
<proteinExistence type="predicted"/>
<sequence>MGINDRDNHIDEERPLGDADPVSSYNDRDEETAAEITADDFRATDVDDDDDVHVGGAAVGWIALALSLVSFFGCQSS</sequence>
<keyword evidence="4" id="KW-1185">Reference proteome</keyword>
<feature type="region of interest" description="Disordered" evidence="1">
    <location>
        <begin position="1"/>
        <end position="42"/>
    </location>
</feature>
<evidence type="ECO:0000313" key="4">
    <source>
        <dbReference type="Proteomes" id="UP001228376"/>
    </source>
</evidence>
<evidence type="ECO:0000256" key="1">
    <source>
        <dbReference type="SAM" id="MobiDB-lite"/>
    </source>
</evidence>
<protein>
    <submittedName>
        <fullName evidence="3">Uncharacterized protein</fullName>
    </submittedName>
</protein>